<evidence type="ECO:0000256" key="1">
    <source>
        <dbReference type="SAM" id="SignalP"/>
    </source>
</evidence>
<dbReference type="AlphaFoldDB" id="A0A9Q0RXQ1"/>
<feature type="chain" id="PRO_5040393794" evidence="1">
    <location>
        <begin position="22"/>
        <end position="98"/>
    </location>
</feature>
<protein>
    <submittedName>
        <fullName evidence="2">Uncharacterized protein</fullName>
    </submittedName>
</protein>
<feature type="signal peptide" evidence="1">
    <location>
        <begin position="1"/>
        <end position="21"/>
    </location>
</feature>
<sequence length="98" mass="10229">MLKISIILLFAIVATILSVEANCKKCGTAGAFCGRGPNRVDCCNGFYCNIAPDDSSAVCTSCGTTGAFCGRGPSRVDCCPDYRCDIAPNDSYANCVPN</sequence>
<dbReference type="Proteomes" id="UP001151699">
    <property type="component" value="Chromosome C"/>
</dbReference>
<name>A0A9Q0RXQ1_9DIPT</name>
<organism evidence="2 3">
    <name type="scientific">Pseudolycoriella hygida</name>
    <dbReference type="NCBI Taxonomy" id="35572"/>
    <lineage>
        <taxon>Eukaryota</taxon>
        <taxon>Metazoa</taxon>
        <taxon>Ecdysozoa</taxon>
        <taxon>Arthropoda</taxon>
        <taxon>Hexapoda</taxon>
        <taxon>Insecta</taxon>
        <taxon>Pterygota</taxon>
        <taxon>Neoptera</taxon>
        <taxon>Endopterygota</taxon>
        <taxon>Diptera</taxon>
        <taxon>Nematocera</taxon>
        <taxon>Sciaroidea</taxon>
        <taxon>Sciaridae</taxon>
        <taxon>Pseudolycoriella</taxon>
    </lineage>
</organism>
<dbReference type="OrthoDB" id="6113032at2759"/>
<comment type="caution">
    <text evidence="2">The sequence shown here is derived from an EMBL/GenBank/DDBJ whole genome shotgun (WGS) entry which is preliminary data.</text>
</comment>
<evidence type="ECO:0000313" key="2">
    <source>
        <dbReference type="EMBL" id="KAJ6636296.1"/>
    </source>
</evidence>
<accession>A0A9Q0RXQ1</accession>
<keyword evidence="1" id="KW-0732">Signal</keyword>
<dbReference type="EMBL" id="WJQU01000004">
    <property type="protein sequence ID" value="KAJ6636296.1"/>
    <property type="molecule type" value="Genomic_DNA"/>
</dbReference>
<keyword evidence="3" id="KW-1185">Reference proteome</keyword>
<gene>
    <name evidence="2" type="ORF">Bhyg_14884</name>
</gene>
<reference evidence="2" key="1">
    <citation type="submission" date="2022-07" db="EMBL/GenBank/DDBJ databases">
        <authorList>
            <person name="Trinca V."/>
            <person name="Uliana J.V.C."/>
            <person name="Torres T.T."/>
            <person name="Ward R.J."/>
            <person name="Monesi N."/>
        </authorList>
    </citation>
    <scope>NUCLEOTIDE SEQUENCE</scope>
    <source>
        <strain evidence="2">HSMRA1968</strain>
        <tissue evidence="2">Whole embryos</tissue>
    </source>
</reference>
<evidence type="ECO:0000313" key="3">
    <source>
        <dbReference type="Proteomes" id="UP001151699"/>
    </source>
</evidence>
<proteinExistence type="predicted"/>